<evidence type="ECO:0000256" key="5">
    <source>
        <dbReference type="ARBA" id="ARBA00023239"/>
    </source>
</evidence>
<evidence type="ECO:0000256" key="7">
    <source>
        <dbReference type="PIRSR" id="PIRSR601765-1"/>
    </source>
</evidence>
<evidence type="ECO:0000256" key="2">
    <source>
        <dbReference type="ARBA" id="ARBA00012925"/>
    </source>
</evidence>
<comment type="cofactor">
    <cofactor evidence="7">
        <name>Zn(2+)</name>
        <dbReference type="ChEBI" id="CHEBI:29105"/>
    </cofactor>
    <text evidence="7">Binds 1 zinc ion per subunit.</text>
</comment>
<comment type="function">
    <text evidence="8">Reversible hydration of carbon dioxide.</text>
</comment>
<gene>
    <name evidence="9" type="ORF">HETSPECPRED_002760</name>
</gene>
<feature type="binding site" evidence="7">
    <location>
        <position position="103"/>
    </location>
    <ligand>
        <name>Zn(2+)</name>
        <dbReference type="ChEBI" id="CHEBI:29105"/>
    </ligand>
</feature>
<dbReference type="EMBL" id="CAJPDS010000017">
    <property type="protein sequence ID" value="CAF9916104.1"/>
    <property type="molecule type" value="Genomic_DNA"/>
</dbReference>
<feature type="binding site" evidence="7">
    <location>
        <position position="106"/>
    </location>
    <ligand>
        <name>Zn(2+)</name>
        <dbReference type="ChEBI" id="CHEBI:29105"/>
    </ligand>
</feature>
<comment type="catalytic activity">
    <reaction evidence="6 8">
        <text>hydrogencarbonate + H(+) = CO2 + H2O</text>
        <dbReference type="Rhea" id="RHEA:10748"/>
        <dbReference type="ChEBI" id="CHEBI:15377"/>
        <dbReference type="ChEBI" id="CHEBI:15378"/>
        <dbReference type="ChEBI" id="CHEBI:16526"/>
        <dbReference type="ChEBI" id="CHEBI:17544"/>
        <dbReference type="EC" id="4.2.1.1"/>
    </reaction>
</comment>
<keyword evidence="3 7" id="KW-0479">Metal-binding</keyword>
<dbReference type="SMART" id="SM00947">
    <property type="entry name" value="Pro_CA"/>
    <property type="match status" value="1"/>
</dbReference>
<evidence type="ECO:0000313" key="10">
    <source>
        <dbReference type="Proteomes" id="UP000664521"/>
    </source>
</evidence>
<protein>
    <recommendedName>
        <fullName evidence="2 8">Carbonic anhydrase</fullName>
        <ecNumber evidence="2 8">4.2.1.1</ecNumber>
    </recommendedName>
    <alternativeName>
        <fullName evidence="8">Carbonate dehydratase</fullName>
    </alternativeName>
</protein>
<evidence type="ECO:0000256" key="1">
    <source>
        <dbReference type="ARBA" id="ARBA00006217"/>
    </source>
</evidence>
<dbReference type="EC" id="4.2.1.1" evidence="2 8"/>
<dbReference type="InterPro" id="IPR036874">
    <property type="entry name" value="Carbonic_anhydrase_sf"/>
</dbReference>
<proteinExistence type="inferred from homology"/>
<dbReference type="GO" id="GO:0071244">
    <property type="term" value="P:cellular response to carbon dioxide"/>
    <property type="evidence" value="ECO:0007669"/>
    <property type="project" value="TreeGrafter"/>
</dbReference>
<keyword evidence="4 7" id="KW-0862">Zinc</keyword>
<dbReference type="Gene3D" id="3.40.1050.10">
    <property type="entry name" value="Carbonic anhydrase"/>
    <property type="match status" value="1"/>
</dbReference>
<evidence type="ECO:0000313" key="9">
    <source>
        <dbReference type="EMBL" id="CAF9916104.1"/>
    </source>
</evidence>
<evidence type="ECO:0000256" key="3">
    <source>
        <dbReference type="ARBA" id="ARBA00022723"/>
    </source>
</evidence>
<dbReference type="Proteomes" id="UP000664521">
    <property type="component" value="Unassembled WGS sequence"/>
</dbReference>
<dbReference type="GO" id="GO:0004089">
    <property type="term" value="F:carbonate dehydratase activity"/>
    <property type="evidence" value="ECO:0007669"/>
    <property type="project" value="UniProtKB-UniRule"/>
</dbReference>
<keyword evidence="10" id="KW-1185">Reference proteome</keyword>
<name>A0A8H3IJN4_9LECA</name>
<dbReference type="CDD" id="cd00883">
    <property type="entry name" value="beta_CA_cladeA"/>
    <property type="match status" value="1"/>
</dbReference>
<sequence>MSDNQETPLQHALSCNKSWASHTSSNNSALLEKNSKGQSPQILWIGCSDSRVPETTILGLQPGDVFVHRNIANVLPPTDLSSQAVITYAVAHLKVKQVVVCGHTSCGGIAAALGNGRLGVIDTWLLPLRQLRKKHKAGWDKEGLSADDQKLRLVEENVRQGVQTVREHHDVVAASKERGLSVHGLVYDVGSGQLKEVECSEEEEEGKAREEAFAVD</sequence>
<comment type="similarity">
    <text evidence="1 8">Belongs to the beta-class carbonic anhydrase family.</text>
</comment>
<reference evidence="9" key="1">
    <citation type="submission" date="2021-03" db="EMBL/GenBank/DDBJ databases">
        <authorList>
            <person name="Tagirdzhanova G."/>
        </authorList>
    </citation>
    <scope>NUCLEOTIDE SEQUENCE</scope>
</reference>
<feature type="binding site" evidence="7">
    <location>
        <position position="47"/>
    </location>
    <ligand>
        <name>Zn(2+)</name>
        <dbReference type="ChEBI" id="CHEBI:29105"/>
    </ligand>
</feature>
<dbReference type="OrthoDB" id="10248475at2759"/>
<dbReference type="GO" id="GO:0008270">
    <property type="term" value="F:zinc ion binding"/>
    <property type="evidence" value="ECO:0007669"/>
    <property type="project" value="UniProtKB-UniRule"/>
</dbReference>
<feature type="binding site" evidence="7">
    <location>
        <position position="49"/>
    </location>
    <ligand>
        <name>Zn(2+)</name>
        <dbReference type="ChEBI" id="CHEBI:29105"/>
    </ligand>
</feature>
<evidence type="ECO:0000256" key="8">
    <source>
        <dbReference type="RuleBase" id="RU003956"/>
    </source>
</evidence>
<comment type="caution">
    <text evidence="9">The sequence shown here is derived from an EMBL/GenBank/DDBJ whole genome shotgun (WGS) entry which is preliminary data.</text>
</comment>
<dbReference type="PANTHER" id="PTHR11002">
    <property type="entry name" value="CARBONIC ANHYDRASE"/>
    <property type="match status" value="1"/>
</dbReference>
<dbReference type="GO" id="GO:0034599">
    <property type="term" value="P:cellular response to oxidative stress"/>
    <property type="evidence" value="ECO:0007669"/>
    <property type="project" value="TreeGrafter"/>
</dbReference>
<dbReference type="AlphaFoldDB" id="A0A8H3IJN4"/>
<dbReference type="SUPFAM" id="SSF53056">
    <property type="entry name" value="beta-carbonic anhydrase, cab"/>
    <property type="match status" value="1"/>
</dbReference>
<dbReference type="PANTHER" id="PTHR11002:SF76">
    <property type="entry name" value="CARBONIC ANHYDRASE"/>
    <property type="match status" value="1"/>
</dbReference>
<organism evidence="9 10">
    <name type="scientific">Heterodermia speciosa</name>
    <dbReference type="NCBI Taxonomy" id="116794"/>
    <lineage>
        <taxon>Eukaryota</taxon>
        <taxon>Fungi</taxon>
        <taxon>Dikarya</taxon>
        <taxon>Ascomycota</taxon>
        <taxon>Pezizomycotina</taxon>
        <taxon>Lecanoromycetes</taxon>
        <taxon>OSLEUM clade</taxon>
        <taxon>Lecanoromycetidae</taxon>
        <taxon>Caliciales</taxon>
        <taxon>Physciaceae</taxon>
        <taxon>Heterodermia</taxon>
    </lineage>
</organism>
<dbReference type="InterPro" id="IPR001765">
    <property type="entry name" value="Carbonic_anhydrase"/>
</dbReference>
<evidence type="ECO:0000256" key="4">
    <source>
        <dbReference type="ARBA" id="ARBA00022833"/>
    </source>
</evidence>
<keyword evidence="5 8" id="KW-0456">Lyase</keyword>
<evidence type="ECO:0000256" key="6">
    <source>
        <dbReference type="ARBA" id="ARBA00048348"/>
    </source>
</evidence>
<dbReference type="Pfam" id="PF00484">
    <property type="entry name" value="Pro_CA"/>
    <property type="match status" value="1"/>
</dbReference>
<dbReference type="GO" id="GO:0005737">
    <property type="term" value="C:cytoplasm"/>
    <property type="evidence" value="ECO:0007669"/>
    <property type="project" value="TreeGrafter"/>
</dbReference>
<accession>A0A8H3IJN4</accession>